<dbReference type="InterPro" id="IPR036249">
    <property type="entry name" value="Thioredoxin-like_sf"/>
</dbReference>
<evidence type="ECO:0000313" key="10">
    <source>
        <dbReference type="EMBL" id="MBK1880861.1"/>
    </source>
</evidence>
<feature type="transmembrane region" description="Helical" evidence="6">
    <location>
        <begin position="473"/>
        <end position="496"/>
    </location>
</feature>
<gene>
    <name evidence="10" type="ORF">JIN85_00460</name>
</gene>
<evidence type="ECO:0000313" key="11">
    <source>
        <dbReference type="Proteomes" id="UP000603141"/>
    </source>
</evidence>
<proteinExistence type="predicted"/>
<dbReference type="Gene3D" id="3.40.30.10">
    <property type="entry name" value="Glutaredoxin"/>
    <property type="match status" value="1"/>
</dbReference>
<dbReference type="GO" id="GO:0017004">
    <property type="term" value="P:cytochrome complex assembly"/>
    <property type="evidence" value="ECO:0007669"/>
    <property type="project" value="UniProtKB-KW"/>
</dbReference>
<feature type="signal peptide" evidence="7">
    <location>
        <begin position="1"/>
        <end position="20"/>
    </location>
</feature>
<dbReference type="Proteomes" id="UP000603141">
    <property type="component" value="Unassembled WGS sequence"/>
</dbReference>
<keyword evidence="4 6" id="KW-1133">Transmembrane helix</keyword>
<name>A0A934S507_9BACT</name>
<evidence type="ECO:0000256" key="1">
    <source>
        <dbReference type="ARBA" id="ARBA00004141"/>
    </source>
</evidence>
<feature type="transmembrane region" description="Helical" evidence="6">
    <location>
        <begin position="319"/>
        <end position="345"/>
    </location>
</feature>
<dbReference type="Pfam" id="PF11412">
    <property type="entry name" value="DsbD_N"/>
    <property type="match status" value="1"/>
</dbReference>
<feature type="transmembrane region" description="Helical" evidence="6">
    <location>
        <begin position="516"/>
        <end position="533"/>
    </location>
</feature>
<evidence type="ECO:0000256" key="2">
    <source>
        <dbReference type="ARBA" id="ARBA00022692"/>
    </source>
</evidence>
<feature type="domain" description="Thiol:disulfide interchange protein DsbD N-terminal" evidence="9">
    <location>
        <begin position="48"/>
        <end position="158"/>
    </location>
</feature>
<organism evidence="10 11">
    <name type="scientific">Luteolibacter pohnpeiensis</name>
    <dbReference type="NCBI Taxonomy" id="454153"/>
    <lineage>
        <taxon>Bacteria</taxon>
        <taxon>Pseudomonadati</taxon>
        <taxon>Verrucomicrobiota</taxon>
        <taxon>Verrucomicrobiia</taxon>
        <taxon>Verrucomicrobiales</taxon>
        <taxon>Verrucomicrobiaceae</taxon>
        <taxon>Luteolibacter</taxon>
    </lineage>
</organism>
<keyword evidence="7" id="KW-0732">Signal</keyword>
<evidence type="ECO:0000256" key="5">
    <source>
        <dbReference type="ARBA" id="ARBA00023136"/>
    </source>
</evidence>
<sequence>MLRFFLSTIALAAFSASAHAQFSLSPDLGFGETGENAKSKANLLSENTSIAPGQPFTLALSLEHPANWHSYYKNSGGIETPPAIQWKLPAGFTAGPIQWPVPEIKQTPAYKSLVYADNPVFLVEITPPSELPSGQSITLTADASWQICSDSNCNFESSNLSVTLNSSAEASKDAKLTKFFEDARSHLPHEATDWKFEAIDHGATTVLQMTAAGGQVADIQSIEFLPNQPFIEPFEGKKPDALKSGTFSVSLSHVSIDINGEPIPVGNSLSGIAVITTAAGTQAILVPDTSITQPGATAATSDSKTALTQKAAANSFSGFLFIVGGMFIGGMILNLMPCVFPVIGLKIMGFVQQAGHDRNKVMIHGLIFTLGVLISFGVLSVALFFGGIAHWGNQLQDPRVIFLTVVIMLLLGMNLFGVFEIGTSATSVGGELMQKDGIAGTFFSGVLATLVATPCSGPFLGVAIGAASTLPAIPFFIAFAAMALGLSTPYLVLSAFPKLVDKLPRPGPWMESFKQGMSFLLFAAAGVFLWVYSNQVFERNEGQKGLWVMGGLSAIACAAWIYGRWSQPYRKFRVRVTAWVLSLAFLGAGVAAAWPWPIPTNAAGKNVAKVDWQHWTSDEVKQRLAAGQPVYVDFTAKWCLTCQLNKARAYPPEIVELMKQKNIVAFKADKTNPDPEIDAKLTELHRDAIPVNVLYIPGREEPIIAPELLSPEVLKELFNQIP</sequence>
<dbReference type="InterPro" id="IPR028250">
    <property type="entry name" value="DsbDN"/>
</dbReference>
<dbReference type="AlphaFoldDB" id="A0A934S507"/>
<feature type="transmembrane region" description="Helical" evidence="6">
    <location>
        <begin position="366"/>
        <end position="388"/>
    </location>
</feature>
<keyword evidence="2 6" id="KW-0812">Transmembrane</keyword>
<evidence type="ECO:0000256" key="6">
    <source>
        <dbReference type="SAM" id="Phobius"/>
    </source>
</evidence>
<reference evidence="10" key="1">
    <citation type="submission" date="2021-01" db="EMBL/GenBank/DDBJ databases">
        <title>Modified the classification status of verrucomicrobia.</title>
        <authorList>
            <person name="Feng X."/>
        </authorList>
    </citation>
    <scope>NUCLEOTIDE SEQUENCE</scope>
    <source>
        <strain evidence="10">KCTC 22041</strain>
    </source>
</reference>
<dbReference type="GO" id="GO:0015035">
    <property type="term" value="F:protein-disulfide reductase activity"/>
    <property type="evidence" value="ECO:0007669"/>
    <property type="project" value="TreeGrafter"/>
</dbReference>
<dbReference type="RefSeq" id="WP_200266471.1">
    <property type="nucleotide sequence ID" value="NZ_JAENIJ010000001.1"/>
</dbReference>
<comment type="subcellular location">
    <subcellularLocation>
        <location evidence="1">Membrane</location>
        <topology evidence="1">Multi-pass membrane protein</topology>
    </subcellularLocation>
</comment>
<dbReference type="SUPFAM" id="SSF52833">
    <property type="entry name" value="Thioredoxin-like"/>
    <property type="match status" value="1"/>
</dbReference>
<evidence type="ECO:0000256" key="7">
    <source>
        <dbReference type="SAM" id="SignalP"/>
    </source>
</evidence>
<feature type="transmembrane region" description="Helical" evidence="6">
    <location>
        <begin position="574"/>
        <end position="596"/>
    </location>
</feature>
<evidence type="ECO:0000256" key="3">
    <source>
        <dbReference type="ARBA" id="ARBA00022748"/>
    </source>
</evidence>
<dbReference type="Pfam" id="PF13899">
    <property type="entry name" value="Thioredoxin_7"/>
    <property type="match status" value="1"/>
</dbReference>
<feature type="transmembrane region" description="Helical" evidence="6">
    <location>
        <begin position="442"/>
        <end position="467"/>
    </location>
</feature>
<dbReference type="GO" id="GO:0045454">
    <property type="term" value="P:cell redox homeostasis"/>
    <property type="evidence" value="ECO:0007669"/>
    <property type="project" value="TreeGrafter"/>
</dbReference>
<keyword evidence="5 6" id="KW-0472">Membrane</keyword>
<evidence type="ECO:0000259" key="8">
    <source>
        <dbReference type="Pfam" id="PF02683"/>
    </source>
</evidence>
<feature type="transmembrane region" description="Helical" evidence="6">
    <location>
        <begin position="545"/>
        <end position="562"/>
    </location>
</feature>
<accession>A0A934S507</accession>
<feature type="domain" description="Cytochrome C biogenesis protein transmembrane" evidence="8">
    <location>
        <begin position="321"/>
        <end position="526"/>
    </location>
</feature>
<dbReference type="EMBL" id="JAENIJ010000001">
    <property type="protein sequence ID" value="MBK1880861.1"/>
    <property type="molecule type" value="Genomic_DNA"/>
</dbReference>
<dbReference type="InterPro" id="IPR003834">
    <property type="entry name" value="Cyt_c_assmbl_TM_dom"/>
</dbReference>
<protein>
    <submittedName>
        <fullName evidence="10">Thioredoxin family protein</fullName>
    </submittedName>
</protein>
<feature type="transmembrane region" description="Helical" evidence="6">
    <location>
        <begin position="400"/>
        <end position="421"/>
    </location>
</feature>
<dbReference type="GO" id="GO:0016020">
    <property type="term" value="C:membrane"/>
    <property type="evidence" value="ECO:0007669"/>
    <property type="project" value="UniProtKB-SubCell"/>
</dbReference>
<keyword evidence="11" id="KW-1185">Reference proteome</keyword>
<dbReference type="PANTHER" id="PTHR32234:SF3">
    <property type="entry name" value="SUPPRESSION OF COPPER SENSITIVITY PROTEIN"/>
    <property type="match status" value="1"/>
</dbReference>
<keyword evidence="3" id="KW-0201">Cytochrome c-type biogenesis</keyword>
<dbReference type="PANTHER" id="PTHR32234">
    <property type="entry name" value="THIOL:DISULFIDE INTERCHANGE PROTEIN DSBD"/>
    <property type="match status" value="1"/>
</dbReference>
<evidence type="ECO:0000259" key="9">
    <source>
        <dbReference type="Pfam" id="PF11412"/>
    </source>
</evidence>
<evidence type="ECO:0000256" key="4">
    <source>
        <dbReference type="ARBA" id="ARBA00022989"/>
    </source>
</evidence>
<comment type="caution">
    <text evidence="10">The sequence shown here is derived from an EMBL/GenBank/DDBJ whole genome shotgun (WGS) entry which is preliminary data.</text>
</comment>
<feature type="chain" id="PRO_5037118476" evidence="7">
    <location>
        <begin position="21"/>
        <end position="722"/>
    </location>
</feature>
<dbReference type="Pfam" id="PF02683">
    <property type="entry name" value="DsbD_TM"/>
    <property type="match status" value="1"/>
</dbReference>